<dbReference type="Proteomes" id="UP000010321">
    <property type="component" value="Unassembled WGS sequence"/>
</dbReference>
<dbReference type="Gene3D" id="3.40.50.1220">
    <property type="entry name" value="TPP-binding domain"/>
    <property type="match status" value="1"/>
</dbReference>
<evidence type="ECO:0000313" key="2">
    <source>
        <dbReference type="Proteomes" id="UP000010321"/>
    </source>
</evidence>
<dbReference type="SUPFAM" id="SSF52467">
    <property type="entry name" value="DHS-like NAD/FAD-binding domain"/>
    <property type="match status" value="1"/>
</dbReference>
<dbReference type="InterPro" id="IPR029035">
    <property type="entry name" value="DHS-like_NAD/FAD-binding_dom"/>
</dbReference>
<evidence type="ECO:0000313" key="1">
    <source>
        <dbReference type="EMBL" id="EGF49865.1"/>
    </source>
</evidence>
<protein>
    <recommendedName>
        <fullName evidence="3">SIR2-like domain-containing protein</fullName>
    </recommendedName>
</protein>
<comment type="caution">
    <text evidence="1">The sequence shown here is derived from an EMBL/GenBank/DDBJ whole genome shotgun (WGS) entry which is preliminary data.</text>
</comment>
<name>A0ABN0CKV8_9BACE</name>
<proteinExistence type="predicted"/>
<dbReference type="EMBL" id="AFBM01000031">
    <property type="protein sequence ID" value="EGF49865.1"/>
    <property type="molecule type" value="Genomic_DNA"/>
</dbReference>
<organism evidence="1 2">
    <name type="scientific">Bacteroides clarus YIT 12056</name>
    <dbReference type="NCBI Taxonomy" id="762984"/>
    <lineage>
        <taxon>Bacteria</taxon>
        <taxon>Pseudomonadati</taxon>
        <taxon>Bacteroidota</taxon>
        <taxon>Bacteroidia</taxon>
        <taxon>Bacteroidales</taxon>
        <taxon>Bacteroidaceae</taxon>
        <taxon>Bacteroides</taxon>
    </lineage>
</organism>
<dbReference type="RefSeq" id="WP_009123296.1">
    <property type="nucleotide sequence ID" value="NZ_FQWK01000001.1"/>
</dbReference>
<dbReference type="Pfam" id="PF13289">
    <property type="entry name" value="SIR2_2"/>
    <property type="match status" value="1"/>
</dbReference>
<reference evidence="1 2" key="1">
    <citation type="submission" date="2011-02" db="EMBL/GenBank/DDBJ databases">
        <authorList>
            <person name="Weinstock G."/>
            <person name="Sodergren E."/>
            <person name="Clifton S."/>
            <person name="Fulton L."/>
            <person name="Fulton B."/>
            <person name="Courtney L."/>
            <person name="Fronick C."/>
            <person name="Harrison M."/>
            <person name="Strong C."/>
            <person name="Farmer C."/>
            <person name="Delahaunty K."/>
            <person name="Markovic C."/>
            <person name="Hall O."/>
            <person name="Minx P."/>
            <person name="Tomlinson C."/>
            <person name="Mitreva M."/>
            <person name="Hou S."/>
            <person name="Chen J."/>
            <person name="Wollam A."/>
            <person name="Pepin K.H."/>
            <person name="Johnson M."/>
            <person name="Bhonagiri V."/>
            <person name="Zhang X."/>
            <person name="Suruliraj S."/>
            <person name="Warren W."/>
            <person name="Chinwalla A."/>
            <person name="Mardis E.R."/>
            <person name="Wilson R.K."/>
        </authorList>
    </citation>
    <scope>NUCLEOTIDE SEQUENCE [LARGE SCALE GENOMIC DNA]</scope>
    <source>
        <strain evidence="1 2">YIT 12056</strain>
    </source>
</reference>
<gene>
    <name evidence="1" type="ORF">HMPREF9445_03238</name>
</gene>
<evidence type="ECO:0008006" key="3">
    <source>
        <dbReference type="Google" id="ProtNLM"/>
    </source>
</evidence>
<accession>A0ABN0CKV8</accession>
<keyword evidence="2" id="KW-1185">Reference proteome</keyword>
<sequence>MENIKDILFELRHKEKKISDIVRFLSIRCDDTPNYSLLMGAGCSITSGIKSGTQLINDWKKEIIEYADDYDTSITPDEYFEKQNWFDERNPYSSLFEKRYDLQRQRRAFVENEVANKNPSIGYAYLVKLIENNYFNAIFTTNFDDLLNEAFYRFSNVRPVVCAHDSAITSITVTSKRPKIIKLHGDYLFEDIKSTLRETESLEGNMKNKFIEFSKDYGLIVVGYAGNDRSIMDILSFLLKKEEFFKNGIYWCIRKGDECISDDLKKLLWKDKVYFVQIDGFDELMAELNKRLNKGVLPIDNAILSSEHQIKLIKSLTSNEYVAKSNSQIIQEDSKRLKKMVSHNIFEDFFKHVDIKKERKKNNTTKKDNSPLIKDEEKKALNKIRILFMEDEIEEALKLIDEQNLEKIENIRFKTELLEMKLSILHDMNLENSIQYKSTIDLLIAINPNTEMYYLDAVNSFPCIKDKIEYINKAISIYPTDYSLYRKKGDFMVDYYNSLVKKEESDITVESITECYLASIKLDGSIFNTSWVNLCNWYNHLYEKENEKRKDKVLELLNEYEKQNKYHPNYLKVCYQYRDIINKEVDQLLIDGYKFAKEADAPVWVESILLILLDYFINKDKINEVNKFMHEFEDEYNPSYDYLLKKAIILAKHFDNISEAIKILEDIGEDSYIHNNMLIKLYAITKEKEKAKKIADKFSTIEPDILFLYYIEFEEYETACDLIEEYWIKHKREISTLISYSYAKLKLKRYKDVYWELKQYYDNPQTCIPALAINYFIADIKHNKLDEKKIKNKILNNKELYDNDVIAAAYSLIGDIPNALDYLSRAIKEDNMLKYSVQDWPAFENCREDNRYKKLVGIQ</sequence>
<dbReference type="NCBIfam" id="NF047558">
    <property type="entry name" value="TPR_END_plus"/>
    <property type="match status" value="1"/>
</dbReference>